<keyword evidence="3" id="KW-1185">Reference proteome</keyword>
<reference evidence="2 3" key="1">
    <citation type="submission" date="2019-10" db="EMBL/GenBank/DDBJ databases">
        <title>Sequencing and Assembly of Multiple Reported Metal-Biooxidizing Members of the Extremely Thermoacidophilic Archaeal Family Sulfolobaceae.</title>
        <authorList>
            <person name="Counts J.A."/>
            <person name="Kelly R.M."/>
        </authorList>
    </citation>
    <scope>NUCLEOTIDE SEQUENCE [LARGE SCALE GENOMIC DNA]</scope>
    <source>
        <strain evidence="2 3">DSM 6482</strain>
    </source>
</reference>
<dbReference type="InterPro" id="IPR001453">
    <property type="entry name" value="MoaB/Mog_dom"/>
</dbReference>
<evidence type="ECO:0000313" key="3">
    <source>
        <dbReference type="Proteomes" id="UP000470772"/>
    </source>
</evidence>
<dbReference type="SMART" id="SM00852">
    <property type="entry name" value="MoCF_biosynth"/>
    <property type="match status" value="1"/>
</dbReference>
<dbReference type="Pfam" id="PF00994">
    <property type="entry name" value="MoCF_biosynth"/>
    <property type="match status" value="1"/>
</dbReference>
<feature type="domain" description="MoaB/Mog" evidence="1">
    <location>
        <begin position="7"/>
        <end position="175"/>
    </location>
</feature>
<evidence type="ECO:0000313" key="2">
    <source>
        <dbReference type="EMBL" id="MUN28764.1"/>
    </source>
</evidence>
<dbReference type="AlphaFoldDB" id="A0A6A9QJC3"/>
<accession>A0A6A9QJC3</accession>
<proteinExistence type="predicted"/>
<name>A0A6A9QJC3_SULME</name>
<dbReference type="EMBL" id="WGGD01000005">
    <property type="protein sequence ID" value="MUN28764.1"/>
    <property type="molecule type" value="Genomic_DNA"/>
</dbReference>
<dbReference type="CDD" id="cd00885">
    <property type="entry name" value="cinA"/>
    <property type="match status" value="1"/>
</dbReference>
<comment type="caution">
    <text evidence="2">The sequence shown here is derived from an EMBL/GenBank/DDBJ whole genome shotgun (WGS) entry which is preliminary data.</text>
</comment>
<sequence length="262" mass="29318">MEMAIAEIITIGNEVVIGRTINTNASHIAWRLTSIGFMVKRIIAIRDDEEDIKQTIVDSIRKNPNLIVTSGGLGPTYDDKTLESIGNALNLGLEINQEALAMIKEKYSKKGLPLTEEREKMAYLPHGAMPVRNDEGIAPGVTFEYKGIQFLCTPGVPREMENVLENFILTHLKVKPNVFYYEESFTIKGVGESSLASVIKEIVKKYNLYVKSHPKGRELLDPELEIQIAGSSPSRDKIVDLVKSCRKELEEKIKEKFGVSPQ</sequence>
<dbReference type="PANTHER" id="PTHR13939">
    <property type="entry name" value="NICOTINAMIDE-NUCLEOTIDE AMIDOHYDROLASE PNCC"/>
    <property type="match status" value="1"/>
</dbReference>
<dbReference type="InterPro" id="IPR036425">
    <property type="entry name" value="MoaB/Mog-like_dom_sf"/>
</dbReference>
<organism evidence="2 3">
    <name type="scientific">Sulfuracidifex metallicus DSM 6482 = JCM 9184</name>
    <dbReference type="NCBI Taxonomy" id="523847"/>
    <lineage>
        <taxon>Archaea</taxon>
        <taxon>Thermoproteota</taxon>
        <taxon>Thermoprotei</taxon>
        <taxon>Sulfolobales</taxon>
        <taxon>Sulfolobaceae</taxon>
        <taxon>Sulfuracidifex</taxon>
    </lineage>
</organism>
<dbReference type="Proteomes" id="UP000470772">
    <property type="component" value="Unassembled WGS sequence"/>
</dbReference>
<gene>
    <name evidence="2" type="ORF">GC250_04760</name>
</gene>
<protein>
    <submittedName>
        <fullName evidence="2">Nicotinamide mononucleotide deamidase-related protein</fullName>
    </submittedName>
</protein>
<dbReference type="SUPFAM" id="SSF53218">
    <property type="entry name" value="Molybdenum cofactor biosynthesis proteins"/>
    <property type="match status" value="1"/>
</dbReference>
<dbReference type="RefSeq" id="WP_338116966.1">
    <property type="nucleotide sequence ID" value="NZ_WGGD01000005.1"/>
</dbReference>
<dbReference type="NCBIfam" id="NF002291">
    <property type="entry name" value="PRK01215.1"/>
    <property type="match status" value="1"/>
</dbReference>
<dbReference type="Gene3D" id="3.40.980.10">
    <property type="entry name" value="MoaB/Mog-like domain"/>
    <property type="match status" value="1"/>
</dbReference>
<evidence type="ECO:0000259" key="1">
    <source>
        <dbReference type="SMART" id="SM00852"/>
    </source>
</evidence>
<dbReference type="InterPro" id="IPR050101">
    <property type="entry name" value="CinA"/>
</dbReference>
<dbReference type="PANTHER" id="PTHR13939:SF0">
    <property type="entry name" value="NMN AMIDOHYDROLASE-LIKE PROTEIN YFAY"/>
    <property type="match status" value="1"/>
</dbReference>